<dbReference type="OrthoDB" id="5549158at2759"/>
<evidence type="ECO:0000256" key="2">
    <source>
        <dbReference type="ARBA" id="ARBA00022448"/>
    </source>
</evidence>
<feature type="region of interest" description="Disordered" evidence="12">
    <location>
        <begin position="45"/>
        <end position="70"/>
    </location>
</feature>
<evidence type="ECO:0000256" key="9">
    <source>
        <dbReference type="ARBA" id="ARBA00046271"/>
    </source>
</evidence>
<evidence type="ECO:0000256" key="1">
    <source>
        <dbReference type="ARBA" id="ARBA00005443"/>
    </source>
</evidence>
<dbReference type="PANTHER" id="PTHR23058:SF0">
    <property type="entry name" value="PEROXISOMAL MEMBRANE PROTEIN PEX14"/>
    <property type="match status" value="1"/>
</dbReference>
<dbReference type="InterPro" id="IPR006785">
    <property type="entry name" value="Pex14_N"/>
</dbReference>
<proteinExistence type="inferred from homology"/>
<sequence length="360" mass="39719">MNEDLVQSAVSFLKDPNVTSSPLNKKVEFLQTKGLNEQEIEEALNRANASSNPSTSIAQPSSVGSSAHTHAPASFGPPIDYYNVPPAIPDRTWKDYFIMATATAGVTYGLYQVVSRYVIPSLIPPTQSSIDADKQQIDEEFVKIDKLLEQLASEQKEIKQSNEEKLSEIDDAINNVNDFLTKYNKDKLVFDDDLRLMKLEIDNLKNSVEKNLNLTKDNVKDDLSNINEELISLKNLIKLRSSKDIERKITPVSSIPSASEILKKAKKSVPAAIVTQEPPTVQQATEASPVPVPAPAPAAAPKENGVRFSEATSLNGVTAGGIPEWQMKHKLKEQEQMEQEKVIKDTIDNVGVPAWQLNQS</sequence>
<dbReference type="InterPro" id="IPR025655">
    <property type="entry name" value="PEX14"/>
</dbReference>
<keyword evidence="15" id="KW-1185">Reference proteome</keyword>
<dbReference type="STRING" id="590646.G3B0C9"/>
<evidence type="ECO:0000259" key="13">
    <source>
        <dbReference type="Pfam" id="PF04695"/>
    </source>
</evidence>
<comment type="subcellular location">
    <subcellularLocation>
        <location evidence="9 10">Peroxisome membrane</location>
    </subcellularLocation>
</comment>
<protein>
    <recommendedName>
        <fullName evidence="7 10">Peroxisomal membrane protein PEX14</fullName>
    </recommendedName>
    <alternativeName>
        <fullName evidence="8 10">Peroxin-14</fullName>
    </alternativeName>
</protein>
<dbReference type="PANTHER" id="PTHR23058">
    <property type="entry name" value="PEROXISOMAL MEMBRANE PROTEIN PEX14"/>
    <property type="match status" value="1"/>
</dbReference>
<keyword evidence="3 10" id="KW-0653">Protein transport</keyword>
<dbReference type="Proteomes" id="UP000000707">
    <property type="component" value="Unassembled WGS sequence"/>
</dbReference>
<dbReference type="Pfam" id="PF04695">
    <property type="entry name" value="Pex14_N"/>
    <property type="match status" value="1"/>
</dbReference>
<dbReference type="GO" id="GO:0016560">
    <property type="term" value="P:protein import into peroxisome matrix, docking"/>
    <property type="evidence" value="ECO:0007669"/>
    <property type="project" value="UniProtKB-UniRule"/>
</dbReference>
<evidence type="ECO:0000313" key="14">
    <source>
        <dbReference type="EMBL" id="EGV65367.1"/>
    </source>
</evidence>
<dbReference type="GeneID" id="18248719"/>
<dbReference type="GO" id="GO:0005778">
    <property type="term" value="C:peroxisomal membrane"/>
    <property type="evidence" value="ECO:0007669"/>
    <property type="project" value="UniProtKB-SubCell"/>
</dbReference>
<evidence type="ECO:0000313" key="15">
    <source>
        <dbReference type="Proteomes" id="UP000000707"/>
    </source>
</evidence>
<feature type="coiled-coil region" evidence="11">
    <location>
        <begin position="209"/>
        <end position="236"/>
    </location>
</feature>
<keyword evidence="4" id="KW-0811">Translocation</keyword>
<dbReference type="KEGG" id="cten:18248719"/>
<dbReference type="InterPro" id="IPR036388">
    <property type="entry name" value="WH-like_DNA-bd_sf"/>
</dbReference>
<organism evidence="15">
    <name type="scientific">Candida tenuis (strain ATCC 10573 / BCRC 21748 / CBS 615 / JCM 9827 / NBRC 10315 / NRRL Y-1498 / VKM Y-70)</name>
    <name type="common">Yeast</name>
    <name type="synonym">Yamadazyma tenuis</name>
    <dbReference type="NCBI Taxonomy" id="590646"/>
    <lineage>
        <taxon>Eukaryota</taxon>
        <taxon>Fungi</taxon>
        <taxon>Dikarya</taxon>
        <taxon>Ascomycota</taxon>
        <taxon>Saccharomycotina</taxon>
        <taxon>Pichiomycetes</taxon>
        <taxon>Debaryomycetaceae</taxon>
        <taxon>Yamadazyma</taxon>
    </lineage>
</organism>
<keyword evidence="6 10" id="KW-0576">Peroxisome</keyword>
<feature type="coiled-coil region" evidence="11">
    <location>
        <begin position="137"/>
        <end position="168"/>
    </location>
</feature>
<name>G3B0C9_CANTC</name>
<comment type="function">
    <text evidence="10">Component of the PEX13-PEX14 docking complex, a translocon channel that specifically mediates the import of peroxisomal cargo proteins bound to PEX5 receptor. The PEX13-PEX14 docking complex forms a large import pore which can be opened to a diameter of about 9 nm. Mechanistically, PEX5 receptor along with cargo proteins associates with the PEX14 subunit of the PEX13-PEX14 docking complex in the cytosol, leading to the insertion of the receptor into the organelle membrane with the concomitant translocation of the cargo into the peroxisome matrix.</text>
</comment>
<evidence type="ECO:0000256" key="10">
    <source>
        <dbReference type="RuleBase" id="RU367032"/>
    </source>
</evidence>
<keyword evidence="5 10" id="KW-0472">Membrane</keyword>
<accession>G3B0C9</accession>
<evidence type="ECO:0000256" key="7">
    <source>
        <dbReference type="ARBA" id="ARBA00029502"/>
    </source>
</evidence>
<feature type="domain" description="Peroxisome membrane anchor protein Pex14p N-terminal" evidence="13">
    <location>
        <begin position="2"/>
        <end position="46"/>
    </location>
</feature>
<reference evidence="14 15" key="1">
    <citation type="journal article" date="2011" name="Proc. Natl. Acad. Sci. U.S.A.">
        <title>Comparative genomics of xylose-fermenting fungi for enhanced biofuel production.</title>
        <authorList>
            <person name="Wohlbach D.J."/>
            <person name="Kuo A."/>
            <person name="Sato T.K."/>
            <person name="Potts K.M."/>
            <person name="Salamov A.A."/>
            <person name="LaButti K.M."/>
            <person name="Sun H."/>
            <person name="Clum A."/>
            <person name="Pangilinan J.L."/>
            <person name="Lindquist E.A."/>
            <person name="Lucas S."/>
            <person name="Lapidus A."/>
            <person name="Jin M."/>
            <person name="Gunawan C."/>
            <person name="Balan V."/>
            <person name="Dale B.E."/>
            <person name="Jeffries T.W."/>
            <person name="Zinkel R."/>
            <person name="Barry K.W."/>
            <person name="Grigoriev I.V."/>
            <person name="Gasch A.P."/>
        </authorList>
    </citation>
    <scope>NUCLEOTIDE SEQUENCE [LARGE SCALE GENOMIC DNA]</scope>
    <source>
        <strain evidence="15">ATCC 10573 / BCRC 21748 / CBS 615 / JCM 9827 / NBRC 10315 / NRRL Y-1498 / VKM Y-70</strain>
    </source>
</reference>
<dbReference type="AlphaFoldDB" id="G3B0C9"/>
<evidence type="ECO:0000256" key="6">
    <source>
        <dbReference type="ARBA" id="ARBA00023140"/>
    </source>
</evidence>
<dbReference type="Gene3D" id="1.10.10.10">
    <property type="entry name" value="Winged helix-like DNA-binding domain superfamily/Winged helix DNA-binding domain"/>
    <property type="match status" value="1"/>
</dbReference>
<evidence type="ECO:0000256" key="3">
    <source>
        <dbReference type="ARBA" id="ARBA00022927"/>
    </source>
</evidence>
<gene>
    <name evidence="14" type="ORF">CANTEDRAFT_119681</name>
</gene>
<dbReference type="EMBL" id="GL996514">
    <property type="protein sequence ID" value="EGV65367.1"/>
    <property type="molecule type" value="Genomic_DNA"/>
</dbReference>
<evidence type="ECO:0000256" key="8">
    <source>
        <dbReference type="ARBA" id="ARBA00029691"/>
    </source>
</evidence>
<evidence type="ECO:0000256" key="11">
    <source>
        <dbReference type="SAM" id="Coils"/>
    </source>
</evidence>
<evidence type="ECO:0000256" key="5">
    <source>
        <dbReference type="ARBA" id="ARBA00023136"/>
    </source>
</evidence>
<dbReference type="eggNOG" id="KOG2629">
    <property type="taxonomic scope" value="Eukaryota"/>
</dbReference>
<evidence type="ECO:0000256" key="12">
    <source>
        <dbReference type="SAM" id="MobiDB-lite"/>
    </source>
</evidence>
<keyword evidence="2 10" id="KW-0813">Transport</keyword>
<comment type="similarity">
    <text evidence="1 10">Belongs to the peroxin-14 family.</text>
</comment>
<keyword evidence="11" id="KW-0175">Coiled coil</keyword>
<dbReference type="HOGENOM" id="CLU_045718_0_1_1"/>
<dbReference type="GO" id="GO:0005102">
    <property type="term" value="F:signaling receptor binding"/>
    <property type="evidence" value="ECO:0007669"/>
    <property type="project" value="TreeGrafter"/>
</dbReference>
<feature type="compositionally biased region" description="Polar residues" evidence="12">
    <location>
        <begin position="47"/>
        <end position="68"/>
    </location>
</feature>
<dbReference type="GO" id="GO:1990429">
    <property type="term" value="C:peroxisomal importomer complex"/>
    <property type="evidence" value="ECO:0007669"/>
    <property type="project" value="TreeGrafter"/>
</dbReference>
<evidence type="ECO:0000256" key="4">
    <source>
        <dbReference type="ARBA" id="ARBA00023010"/>
    </source>
</evidence>